<protein>
    <recommendedName>
        <fullName evidence="3">tRNA (adenine(58)-N(1))-methyltransferase non-catalytic subunit TRM6</fullName>
    </recommendedName>
    <alternativeName>
        <fullName evidence="6">tRNA(m1A58)-methyltransferase subunit TRM6</fullName>
    </alternativeName>
</protein>
<feature type="region of interest" description="Disordered" evidence="7">
    <location>
        <begin position="467"/>
        <end position="488"/>
    </location>
</feature>
<dbReference type="RefSeq" id="XP_007405140.1">
    <property type="nucleotide sequence ID" value="XM_007405078.1"/>
</dbReference>
<evidence type="ECO:0000256" key="6">
    <source>
        <dbReference type="ARBA" id="ARBA00032319"/>
    </source>
</evidence>
<name>F4R727_MELLP</name>
<dbReference type="SMR" id="F4R727"/>
<accession>F4R727</accession>
<evidence type="ECO:0000313" key="9">
    <source>
        <dbReference type="Proteomes" id="UP000001072"/>
    </source>
</evidence>
<dbReference type="GO" id="GO:0005634">
    <property type="term" value="C:nucleus"/>
    <property type="evidence" value="ECO:0007669"/>
    <property type="project" value="UniProtKB-SubCell"/>
</dbReference>
<feature type="compositionally biased region" description="Low complexity" evidence="7">
    <location>
        <begin position="296"/>
        <end position="311"/>
    </location>
</feature>
<dbReference type="STRING" id="747676.F4R727"/>
<sequence>MKQTESNPLEDTNLIKRGRKICKGDNLLLQLPSGLIKPVRNITPNSFKSISLGKFGVFESNELLNEPYGLTYEIEKGKLKKTFDDQNTYQIENCNVEDILATNENIKESNGAQRMTNDEIEELKRLGLSGREIIERQISQHAAFELKSEFSKEKYIKRKEKKFLKKFTCIEPTIVNITQYLFDSNVTSIRGLRPDTLSQMLSLANVRPGWNGIVVDEVGGLLVAAVIERLGGSGSVLVINDADSPPDLHFLSPLNFPNHAMVPLKSLNWAQVESDWSSRETREVMQRFDQDESKDSTATTTTTTTSSLSNTAQDSNQNDGLDSVTLDQEGLGKEEVNGKPSIKSKKEINRLSKKWDRHREVIETRNRFFKGGFEGLIVCSEYEPISILNKLKSSLSGSASIVIHSPYLSTLSSAQHVLRNSPDFIHVTISEPWLRRYQVLPGRTHPEMNGTLGGGFMLSAIRVIGMDDGDDDDEGKKDEDQPKKKMRV</sequence>
<evidence type="ECO:0000256" key="5">
    <source>
        <dbReference type="ARBA" id="ARBA00023242"/>
    </source>
</evidence>
<dbReference type="OrthoDB" id="10254665at2759"/>
<dbReference type="Pfam" id="PF04189">
    <property type="entry name" value="Gcd10p"/>
    <property type="match status" value="1"/>
</dbReference>
<evidence type="ECO:0000256" key="2">
    <source>
        <dbReference type="ARBA" id="ARBA00008320"/>
    </source>
</evidence>
<keyword evidence="9" id="KW-1185">Reference proteome</keyword>
<dbReference type="GO" id="GO:0031515">
    <property type="term" value="C:tRNA (m1A) methyltransferase complex"/>
    <property type="evidence" value="ECO:0007669"/>
    <property type="project" value="InterPro"/>
</dbReference>
<evidence type="ECO:0000256" key="7">
    <source>
        <dbReference type="SAM" id="MobiDB-lite"/>
    </source>
</evidence>
<reference evidence="9" key="1">
    <citation type="journal article" date="2011" name="Proc. Natl. Acad. Sci. U.S.A.">
        <title>Obligate biotrophy features unraveled by the genomic analysis of rust fungi.</title>
        <authorList>
            <person name="Duplessis S."/>
            <person name="Cuomo C.A."/>
            <person name="Lin Y.-C."/>
            <person name="Aerts A."/>
            <person name="Tisserant E."/>
            <person name="Veneault-Fourrey C."/>
            <person name="Joly D.L."/>
            <person name="Hacquard S."/>
            <person name="Amselem J."/>
            <person name="Cantarel B.L."/>
            <person name="Chiu R."/>
            <person name="Coutinho P.M."/>
            <person name="Feau N."/>
            <person name="Field M."/>
            <person name="Frey P."/>
            <person name="Gelhaye E."/>
            <person name="Goldberg J."/>
            <person name="Grabherr M.G."/>
            <person name="Kodira C.D."/>
            <person name="Kohler A."/>
            <person name="Kuees U."/>
            <person name="Lindquist E.A."/>
            <person name="Lucas S.M."/>
            <person name="Mago R."/>
            <person name="Mauceli E."/>
            <person name="Morin E."/>
            <person name="Murat C."/>
            <person name="Pangilinan J.L."/>
            <person name="Park R."/>
            <person name="Pearson M."/>
            <person name="Quesneville H."/>
            <person name="Rouhier N."/>
            <person name="Sakthikumar S."/>
            <person name="Salamov A.A."/>
            <person name="Schmutz J."/>
            <person name="Selles B."/>
            <person name="Shapiro H."/>
            <person name="Tanguay P."/>
            <person name="Tuskan G.A."/>
            <person name="Henrissat B."/>
            <person name="Van de Peer Y."/>
            <person name="Rouze P."/>
            <person name="Ellis J.G."/>
            <person name="Dodds P.N."/>
            <person name="Schein J.E."/>
            <person name="Zhong S."/>
            <person name="Hamelin R.C."/>
            <person name="Grigoriev I.V."/>
            <person name="Szabo L.J."/>
            <person name="Martin F."/>
        </authorList>
    </citation>
    <scope>NUCLEOTIDE SEQUENCE [LARGE SCALE GENOMIC DNA]</scope>
    <source>
        <strain evidence="9">98AG31 / pathotype 3-4-7</strain>
    </source>
</reference>
<dbReference type="GeneID" id="18921706"/>
<dbReference type="FunCoup" id="F4R727">
    <property type="interactions" value="484"/>
</dbReference>
<evidence type="ECO:0000256" key="3">
    <source>
        <dbReference type="ARBA" id="ARBA00021704"/>
    </source>
</evidence>
<dbReference type="EMBL" id="GL883092">
    <property type="protein sequence ID" value="EGG11505.1"/>
    <property type="molecule type" value="Genomic_DNA"/>
</dbReference>
<dbReference type="InParanoid" id="F4R727"/>
<dbReference type="HOGENOM" id="CLU_010916_1_0_1"/>
<dbReference type="VEuPathDB" id="FungiDB:MELLADRAFT_102531"/>
<keyword evidence="5" id="KW-0539">Nucleus</keyword>
<keyword evidence="4" id="KW-0819">tRNA processing</keyword>
<evidence type="ECO:0000256" key="1">
    <source>
        <dbReference type="ARBA" id="ARBA00004123"/>
    </source>
</evidence>
<dbReference type="InterPro" id="IPR017423">
    <property type="entry name" value="TRM6"/>
</dbReference>
<comment type="similarity">
    <text evidence="2">Belongs to the TRM6/GCD10 family.</text>
</comment>
<feature type="region of interest" description="Disordered" evidence="7">
    <location>
        <begin position="280"/>
        <end position="344"/>
    </location>
</feature>
<organism evidence="9">
    <name type="scientific">Melampsora larici-populina (strain 98AG31 / pathotype 3-4-7)</name>
    <name type="common">Poplar leaf rust fungus</name>
    <dbReference type="NCBI Taxonomy" id="747676"/>
    <lineage>
        <taxon>Eukaryota</taxon>
        <taxon>Fungi</taxon>
        <taxon>Dikarya</taxon>
        <taxon>Basidiomycota</taxon>
        <taxon>Pucciniomycotina</taxon>
        <taxon>Pucciniomycetes</taxon>
        <taxon>Pucciniales</taxon>
        <taxon>Melampsoraceae</taxon>
        <taxon>Melampsora</taxon>
    </lineage>
</organism>
<dbReference type="AlphaFoldDB" id="F4R727"/>
<evidence type="ECO:0000313" key="8">
    <source>
        <dbReference type="EMBL" id="EGG11505.1"/>
    </source>
</evidence>
<dbReference type="Proteomes" id="UP000001072">
    <property type="component" value="Unassembled WGS sequence"/>
</dbReference>
<gene>
    <name evidence="8" type="ORF">MELLADRAFT_102531</name>
</gene>
<comment type="subcellular location">
    <subcellularLocation>
        <location evidence="1">Nucleus</location>
    </subcellularLocation>
</comment>
<feature type="compositionally biased region" description="Basic and acidic residues" evidence="7">
    <location>
        <begin position="280"/>
        <end position="295"/>
    </location>
</feature>
<dbReference type="PANTHER" id="PTHR12945:SF0">
    <property type="entry name" value="TRNA (ADENINE(58)-N(1))-METHYLTRANSFERASE NON-CATALYTIC SUBUNIT TRM6"/>
    <property type="match status" value="1"/>
</dbReference>
<feature type="compositionally biased region" description="Basic and acidic residues" evidence="7">
    <location>
        <begin position="474"/>
        <end position="488"/>
    </location>
</feature>
<proteinExistence type="inferred from homology"/>
<dbReference type="eggNOG" id="KOG1416">
    <property type="taxonomic scope" value="Eukaryota"/>
</dbReference>
<dbReference type="PANTHER" id="PTHR12945">
    <property type="entry name" value="TRANSLATION INITIATION FACTOR EIF3-RELATED"/>
    <property type="match status" value="1"/>
</dbReference>
<dbReference type="KEGG" id="mlr:MELLADRAFT_102531"/>
<dbReference type="GO" id="GO:0030488">
    <property type="term" value="P:tRNA methylation"/>
    <property type="evidence" value="ECO:0007669"/>
    <property type="project" value="InterPro"/>
</dbReference>
<evidence type="ECO:0000256" key="4">
    <source>
        <dbReference type="ARBA" id="ARBA00022694"/>
    </source>
</evidence>